<proteinExistence type="predicted"/>
<dbReference type="STRING" id="59922.P9303_10061"/>
<accession>A2C8E5</accession>
<dbReference type="Proteomes" id="UP000002274">
    <property type="component" value="Chromosome"/>
</dbReference>
<gene>
    <name evidence="2" type="ordered locus">P9303_10061</name>
</gene>
<evidence type="ECO:0000313" key="3">
    <source>
        <dbReference type="Proteomes" id="UP000002274"/>
    </source>
</evidence>
<reference evidence="2 3" key="1">
    <citation type="journal article" date="2007" name="PLoS Genet.">
        <title>Patterns and implications of gene gain and loss in the evolution of Prochlorococcus.</title>
        <authorList>
            <person name="Kettler G.C."/>
            <person name="Martiny A.C."/>
            <person name="Huang K."/>
            <person name="Zucker J."/>
            <person name="Coleman M.L."/>
            <person name="Rodrigue S."/>
            <person name="Chen F."/>
            <person name="Lapidus A."/>
            <person name="Ferriera S."/>
            <person name="Johnson J."/>
            <person name="Steglich C."/>
            <person name="Church G.M."/>
            <person name="Richardson P."/>
            <person name="Chisholm S.W."/>
        </authorList>
    </citation>
    <scope>NUCLEOTIDE SEQUENCE [LARGE SCALE GENOMIC DNA]</scope>
    <source>
        <strain evidence="2 3">MIT 9303</strain>
    </source>
</reference>
<evidence type="ECO:0000256" key="1">
    <source>
        <dbReference type="SAM" id="MobiDB-lite"/>
    </source>
</evidence>
<dbReference type="AlphaFoldDB" id="A2C8E5"/>
<sequence>MSVRRHTFRQSAGVLSKKSFSMSTASEKREEVKAKLQGLRKALRVMHAGVLEETVLPEPGDVRAAMAQLEALLELLESKSARKSKSKESAK</sequence>
<evidence type="ECO:0000313" key="2">
    <source>
        <dbReference type="EMBL" id="ABM77755.1"/>
    </source>
</evidence>
<dbReference type="HOGENOM" id="CLU_187670_0_0_3"/>
<feature type="region of interest" description="Disordered" evidence="1">
    <location>
        <begin position="1"/>
        <end position="29"/>
    </location>
</feature>
<name>A2C8E5_PROM3</name>
<dbReference type="KEGG" id="pmf:P9303_10061"/>
<dbReference type="EMBL" id="CP000554">
    <property type="protein sequence ID" value="ABM77755.1"/>
    <property type="molecule type" value="Genomic_DNA"/>
</dbReference>
<protein>
    <submittedName>
        <fullName evidence="2">Uncharacterized protein</fullName>
    </submittedName>
</protein>
<organism evidence="2 3">
    <name type="scientific">Prochlorococcus marinus (strain MIT 9303)</name>
    <dbReference type="NCBI Taxonomy" id="59922"/>
    <lineage>
        <taxon>Bacteria</taxon>
        <taxon>Bacillati</taxon>
        <taxon>Cyanobacteriota</taxon>
        <taxon>Cyanophyceae</taxon>
        <taxon>Synechococcales</taxon>
        <taxon>Prochlorococcaceae</taxon>
        <taxon>Prochlorococcus</taxon>
    </lineage>
</organism>